<protein>
    <recommendedName>
        <fullName evidence="1">STAS domain-containing protein</fullName>
    </recommendedName>
</protein>
<dbReference type="PROSITE" id="PS50801">
    <property type="entry name" value="STAS"/>
    <property type="match status" value="1"/>
</dbReference>
<gene>
    <name evidence="2" type="ORF">Psi01_83710</name>
</gene>
<dbReference type="SUPFAM" id="SSF52091">
    <property type="entry name" value="SpoIIaa-like"/>
    <property type="match status" value="1"/>
</dbReference>
<name>A0A8J3WSB5_9ACTN</name>
<dbReference type="InterPro" id="IPR036513">
    <property type="entry name" value="STAS_dom_sf"/>
</dbReference>
<evidence type="ECO:0000313" key="2">
    <source>
        <dbReference type="EMBL" id="GIH97741.1"/>
    </source>
</evidence>
<evidence type="ECO:0000313" key="3">
    <source>
        <dbReference type="Proteomes" id="UP000619788"/>
    </source>
</evidence>
<dbReference type="GO" id="GO:0043856">
    <property type="term" value="F:anti-sigma factor antagonist activity"/>
    <property type="evidence" value="ECO:0007669"/>
    <property type="project" value="TreeGrafter"/>
</dbReference>
<accession>A0A8J3WSB5</accession>
<proteinExistence type="predicted"/>
<comment type="caution">
    <text evidence="2">The sequence shown here is derived from an EMBL/GenBank/DDBJ whole genome shotgun (WGS) entry which is preliminary data.</text>
</comment>
<organism evidence="2 3">
    <name type="scientific">Planobispora siamensis</name>
    <dbReference type="NCBI Taxonomy" id="936338"/>
    <lineage>
        <taxon>Bacteria</taxon>
        <taxon>Bacillati</taxon>
        <taxon>Actinomycetota</taxon>
        <taxon>Actinomycetes</taxon>
        <taxon>Streptosporangiales</taxon>
        <taxon>Streptosporangiaceae</taxon>
        <taxon>Planobispora</taxon>
    </lineage>
</organism>
<dbReference type="Pfam" id="PF01740">
    <property type="entry name" value="STAS"/>
    <property type="match status" value="1"/>
</dbReference>
<dbReference type="EMBL" id="BOOJ01000097">
    <property type="protein sequence ID" value="GIH97741.1"/>
    <property type="molecule type" value="Genomic_DNA"/>
</dbReference>
<dbReference type="Gene3D" id="3.30.750.24">
    <property type="entry name" value="STAS domain"/>
    <property type="match status" value="1"/>
</dbReference>
<dbReference type="CDD" id="cd07043">
    <property type="entry name" value="STAS_anti-anti-sigma_factors"/>
    <property type="match status" value="1"/>
</dbReference>
<dbReference type="InterPro" id="IPR002645">
    <property type="entry name" value="STAS_dom"/>
</dbReference>
<dbReference type="Proteomes" id="UP000619788">
    <property type="component" value="Unassembled WGS sequence"/>
</dbReference>
<dbReference type="AlphaFoldDB" id="A0A8J3WSB5"/>
<keyword evidence="3" id="KW-1185">Reference proteome</keyword>
<dbReference type="PANTHER" id="PTHR33495">
    <property type="entry name" value="ANTI-SIGMA FACTOR ANTAGONIST TM_1081-RELATED-RELATED"/>
    <property type="match status" value="1"/>
</dbReference>
<evidence type="ECO:0000259" key="1">
    <source>
        <dbReference type="PROSITE" id="PS50801"/>
    </source>
</evidence>
<sequence length="98" mass="10413">MLPHPEPSLQTTTWQLDDLAVLRLAGALDALTAPLALSSAQQMLIDRAPVLVVDLSQVSFIASAGIGALVRLRGQVEEHAGRLVLVAPADGRVWRLLA</sequence>
<reference evidence="2 3" key="1">
    <citation type="submission" date="2021-01" db="EMBL/GenBank/DDBJ databases">
        <title>Whole genome shotgun sequence of Planobispora siamensis NBRC 107568.</title>
        <authorList>
            <person name="Komaki H."/>
            <person name="Tamura T."/>
        </authorList>
    </citation>
    <scope>NUCLEOTIDE SEQUENCE [LARGE SCALE GENOMIC DNA]</scope>
    <source>
        <strain evidence="2 3">NBRC 107568</strain>
    </source>
</reference>
<feature type="domain" description="STAS" evidence="1">
    <location>
        <begin position="9"/>
        <end position="98"/>
    </location>
</feature>